<comment type="caution">
    <text evidence="1">The sequence shown here is derived from an EMBL/GenBank/DDBJ whole genome shotgun (WGS) entry which is preliminary data.</text>
</comment>
<dbReference type="Proteomes" id="UP001215956">
    <property type="component" value="Unassembled WGS sequence"/>
</dbReference>
<reference evidence="1 2" key="1">
    <citation type="submission" date="2023-03" db="EMBL/GenBank/DDBJ databases">
        <title>Whole genome sequencing of Methanotrichaceae archaeon M04Ac.</title>
        <authorList>
            <person name="Khomyakova M.A."/>
            <person name="Merkel A.Y."/>
            <person name="Slobodkin A.I."/>
        </authorList>
    </citation>
    <scope>NUCLEOTIDE SEQUENCE [LARGE SCALE GENOMIC DNA]</scope>
    <source>
        <strain evidence="1 2">M04Ac</strain>
    </source>
</reference>
<evidence type="ECO:0008006" key="3">
    <source>
        <dbReference type="Google" id="ProtNLM"/>
    </source>
</evidence>
<dbReference type="EMBL" id="JARFPL010000012">
    <property type="protein sequence ID" value="MDF0592967.1"/>
    <property type="molecule type" value="Genomic_DNA"/>
</dbReference>
<name>A0ABT5XE59_9EURY</name>
<evidence type="ECO:0000313" key="1">
    <source>
        <dbReference type="EMBL" id="MDF0592967.1"/>
    </source>
</evidence>
<evidence type="ECO:0000313" key="2">
    <source>
        <dbReference type="Proteomes" id="UP001215956"/>
    </source>
</evidence>
<protein>
    <recommendedName>
        <fullName evidence="3">ABM domain-containing protein</fullName>
    </recommendedName>
</protein>
<proteinExistence type="predicted"/>
<gene>
    <name evidence="1" type="ORF">P0O24_05155</name>
</gene>
<sequence length="103" mass="11818">MEEEMYLSIRRYKTDEEHVGEVMRLVEDRFLPKVREIPGFVKYYGVDCGDGLVAFINFFETEGGAEESNNIASEWVKENLSNYFPLPADITAGKVMVRGEKES</sequence>
<dbReference type="RefSeq" id="WP_316968672.1">
    <property type="nucleotide sequence ID" value="NZ_JARFPL010000012.1"/>
</dbReference>
<accession>A0ABT5XE59</accession>
<keyword evidence="2" id="KW-1185">Reference proteome</keyword>
<organism evidence="1 2">
    <name type="scientific">Candidatus Methanocrinis alkalitolerans</name>
    <dbReference type="NCBI Taxonomy" id="3033395"/>
    <lineage>
        <taxon>Archaea</taxon>
        <taxon>Methanobacteriati</taxon>
        <taxon>Methanobacteriota</taxon>
        <taxon>Stenosarchaea group</taxon>
        <taxon>Methanomicrobia</taxon>
        <taxon>Methanotrichales</taxon>
        <taxon>Methanotrichaceae</taxon>
        <taxon>Methanocrinis</taxon>
    </lineage>
</organism>